<dbReference type="InterPro" id="IPR036844">
    <property type="entry name" value="Hint_dom_sf"/>
</dbReference>
<gene>
    <name evidence="2" type="ORF">LCGC14_3102850</name>
</gene>
<comment type="caution">
    <text evidence="2">The sequence shown here is derived from an EMBL/GenBank/DDBJ whole genome shotgun (WGS) entry which is preliminary data.</text>
</comment>
<dbReference type="AlphaFoldDB" id="A0A0F8W771"/>
<organism evidence="2">
    <name type="scientific">marine sediment metagenome</name>
    <dbReference type="NCBI Taxonomy" id="412755"/>
    <lineage>
        <taxon>unclassified sequences</taxon>
        <taxon>metagenomes</taxon>
        <taxon>ecological metagenomes</taxon>
    </lineage>
</organism>
<name>A0A0F8W771_9ZZZZ</name>
<dbReference type="EMBL" id="LAZR01066917">
    <property type="protein sequence ID" value="KKK52642.1"/>
    <property type="molecule type" value="Genomic_DNA"/>
</dbReference>
<feature type="non-terminal residue" evidence="2">
    <location>
        <position position="1"/>
    </location>
</feature>
<dbReference type="SUPFAM" id="SSF51294">
    <property type="entry name" value="Hedgehog/intein (Hint) domain"/>
    <property type="match status" value="1"/>
</dbReference>
<protein>
    <recommendedName>
        <fullName evidence="3">Hint domain-containing protein</fullName>
    </recommendedName>
</protein>
<accession>A0A0F8W771</accession>
<proteinExistence type="predicted"/>
<evidence type="ECO:0008006" key="3">
    <source>
        <dbReference type="Google" id="ProtNLM"/>
    </source>
</evidence>
<reference evidence="2" key="1">
    <citation type="journal article" date="2015" name="Nature">
        <title>Complex archaea that bridge the gap between prokaryotes and eukaryotes.</title>
        <authorList>
            <person name="Spang A."/>
            <person name="Saw J.H."/>
            <person name="Jorgensen S.L."/>
            <person name="Zaremba-Niedzwiedzka K."/>
            <person name="Martijn J."/>
            <person name="Lind A.E."/>
            <person name="van Eijk R."/>
            <person name="Schleper C."/>
            <person name="Guy L."/>
            <person name="Ettema T.J."/>
        </authorList>
    </citation>
    <scope>NUCLEOTIDE SEQUENCE</scope>
</reference>
<evidence type="ECO:0000313" key="2">
    <source>
        <dbReference type="EMBL" id="KKK52642.1"/>
    </source>
</evidence>
<sequence>ASSGYPIPSSPSLSTVSGGTRAATDGRARIAFVREKTMMGISNEASISIPANNLLKITSPSSNADYDGWIPIAKETLTPGDIVQQIAPTAPIAFGTDWTEPVGHMIGTGTEYRRITGPDLQRGLHSWNLLFSTAYVMYLSYSKVDSIVEAPGGTFTGPDGQASSRAGRDKFQPMGRIDITTAASGGSGSGSGGGGGGGGCFTAAARVRTKERGLVRICDVRSIEQWGNRADVVETMPGNWGLVAKVLRHRFNGKMVKLGPGVYVTEPHCFAVGGDWTPAALLSKERRWFTGTTYNLEIMGENSCYMLKDGRVAHNVLK</sequence>
<feature type="region of interest" description="Disordered" evidence="1">
    <location>
        <begin position="1"/>
        <end position="21"/>
    </location>
</feature>
<evidence type="ECO:0000256" key="1">
    <source>
        <dbReference type="SAM" id="MobiDB-lite"/>
    </source>
</evidence>